<evidence type="ECO:0000313" key="2">
    <source>
        <dbReference type="Proteomes" id="UP001221558"/>
    </source>
</evidence>
<dbReference type="EMBL" id="CP117880">
    <property type="protein sequence ID" value="WDF70665.1"/>
    <property type="molecule type" value="Genomic_DNA"/>
</dbReference>
<sequence>MQLRTIFTYGLGIGLFFLVSTAKGQLNCPPTGKIENNGRFNITLGTGPTLLFSDINNGRNMGVAGVLKVEYQIYKGIFAGLEAQVGVLNSYGKNYDNESLAIDYVNRDPRFVKNYMLSGNVNVTVYPGLFFVDESRDFRTPSISSLIGRGLYLGFAFGGIINQYDELYRDFDNPYTDGEFERDQNGELRYRTPTRDYLWPIANVGLALPLNKYSSYSGRYWSLVFNIQQAFSTGDQLDGYRTGRTTEGSYSKDSYNFSYLALKYTF</sequence>
<protein>
    <recommendedName>
        <fullName evidence="3">Outer membrane protein beta-barrel domain-containing protein</fullName>
    </recommendedName>
</protein>
<organism evidence="1 2">
    <name type="scientific">Sphingobacterium oryzagri</name>
    <dbReference type="NCBI Taxonomy" id="3025669"/>
    <lineage>
        <taxon>Bacteria</taxon>
        <taxon>Pseudomonadati</taxon>
        <taxon>Bacteroidota</taxon>
        <taxon>Sphingobacteriia</taxon>
        <taxon>Sphingobacteriales</taxon>
        <taxon>Sphingobacteriaceae</taxon>
        <taxon>Sphingobacterium</taxon>
    </lineage>
</organism>
<dbReference type="RefSeq" id="WP_274269369.1">
    <property type="nucleotide sequence ID" value="NZ_CP117880.1"/>
</dbReference>
<evidence type="ECO:0008006" key="3">
    <source>
        <dbReference type="Google" id="ProtNLM"/>
    </source>
</evidence>
<proteinExistence type="predicted"/>
<dbReference type="Proteomes" id="UP001221558">
    <property type="component" value="Chromosome"/>
</dbReference>
<name>A0ABY7WNQ5_9SPHI</name>
<reference evidence="1 2" key="1">
    <citation type="submission" date="2023-02" db="EMBL/GenBank/DDBJ databases">
        <title>Genome sequence of Sphingobacterium sp. KACC 22765.</title>
        <authorList>
            <person name="Kim S."/>
            <person name="Heo J."/>
            <person name="Kwon S.-W."/>
        </authorList>
    </citation>
    <scope>NUCLEOTIDE SEQUENCE [LARGE SCALE GENOMIC DNA]</scope>
    <source>
        <strain evidence="1 2">KACC 22765</strain>
    </source>
</reference>
<gene>
    <name evidence="1" type="ORF">PQ465_09880</name>
</gene>
<evidence type="ECO:0000313" key="1">
    <source>
        <dbReference type="EMBL" id="WDF70665.1"/>
    </source>
</evidence>
<keyword evidence="2" id="KW-1185">Reference proteome</keyword>
<accession>A0ABY7WNQ5</accession>